<dbReference type="Gene3D" id="3.40.50.1110">
    <property type="entry name" value="SGNH hydrolase"/>
    <property type="match status" value="1"/>
</dbReference>
<dbReference type="SUPFAM" id="SSF52266">
    <property type="entry name" value="SGNH hydrolase"/>
    <property type="match status" value="1"/>
</dbReference>
<dbReference type="AlphaFoldDB" id="A0A7V1LLH4"/>
<organism evidence="2">
    <name type="scientific">Caldithrix abyssi</name>
    <dbReference type="NCBI Taxonomy" id="187145"/>
    <lineage>
        <taxon>Bacteria</taxon>
        <taxon>Pseudomonadati</taxon>
        <taxon>Calditrichota</taxon>
        <taxon>Calditrichia</taxon>
        <taxon>Calditrichales</taxon>
        <taxon>Calditrichaceae</taxon>
        <taxon>Caldithrix</taxon>
    </lineage>
</organism>
<reference evidence="2" key="1">
    <citation type="journal article" date="2020" name="mSystems">
        <title>Genome- and Community-Level Interaction Insights into Carbon Utilization and Element Cycling Functions of Hydrothermarchaeota in Hydrothermal Sediment.</title>
        <authorList>
            <person name="Zhou Z."/>
            <person name="Liu Y."/>
            <person name="Xu W."/>
            <person name="Pan J."/>
            <person name="Luo Z.H."/>
            <person name="Li M."/>
        </authorList>
    </citation>
    <scope>NUCLEOTIDE SEQUENCE [LARGE SCALE GENOMIC DNA]</scope>
    <source>
        <strain evidence="2">HyVt-456</strain>
    </source>
</reference>
<gene>
    <name evidence="2" type="ORF">ENJ10_05870</name>
</gene>
<comment type="caution">
    <text evidence="2">The sequence shown here is derived from an EMBL/GenBank/DDBJ whole genome shotgun (WGS) entry which is preliminary data.</text>
</comment>
<feature type="domain" description="SGNH hydrolase-type esterase" evidence="1">
    <location>
        <begin position="27"/>
        <end position="179"/>
    </location>
</feature>
<dbReference type="InterPro" id="IPR013830">
    <property type="entry name" value="SGNH_hydro"/>
</dbReference>
<sequence>MRSLHWRQRYRAMEKALPHSPAQAVVFLGDSLTEQFDLDYFFKMPRLVNHGVSGDHIDGARERLHLSKKTGAQQLWLMIGINDLFDGRDDAWMFSEYQCLLEGLDFCPRVMVQSLLPTGPSWQKLAGGRVPEMNRFLEKESRRRSFSYIDLHTPFRQAIADGENLFQDDDIHLNDRAYTLWSSLIRDSIYRPGS</sequence>
<name>A0A7V1LLH4_CALAY</name>
<dbReference type="GO" id="GO:0016788">
    <property type="term" value="F:hydrolase activity, acting on ester bonds"/>
    <property type="evidence" value="ECO:0007669"/>
    <property type="project" value="UniProtKB-ARBA"/>
</dbReference>
<evidence type="ECO:0000313" key="2">
    <source>
        <dbReference type="EMBL" id="HED10194.1"/>
    </source>
</evidence>
<accession>A0A7V1LLH4</accession>
<proteinExistence type="predicted"/>
<dbReference type="InterPro" id="IPR036514">
    <property type="entry name" value="SGNH_hydro_sf"/>
</dbReference>
<protein>
    <recommendedName>
        <fullName evidence="1">SGNH hydrolase-type esterase domain-containing protein</fullName>
    </recommendedName>
</protein>
<dbReference type="Pfam" id="PF13472">
    <property type="entry name" value="Lipase_GDSL_2"/>
    <property type="match status" value="1"/>
</dbReference>
<evidence type="ECO:0000259" key="1">
    <source>
        <dbReference type="Pfam" id="PF13472"/>
    </source>
</evidence>
<dbReference type="Proteomes" id="UP000886005">
    <property type="component" value="Unassembled WGS sequence"/>
</dbReference>
<dbReference type="EMBL" id="DRLD01000162">
    <property type="protein sequence ID" value="HED10194.1"/>
    <property type="molecule type" value="Genomic_DNA"/>
</dbReference>